<dbReference type="PROSITE" id="PS51257">
    <property type="entry name" value="PROKAR_LIPOPROTEIN"/>
    <property type="match status" value="1"/>
</dbReference>
<evidence type="ECO:0008006" key="4">
    <source>
        <dbReference type="Google" id="ProtNLM"/>
    </source>
</evidence>
<organism evidence="2 3">
    <name type="scientific">Pedobacter helvus</name>
    <dbReference type="NCBI Taxonomy" id="2563444"/>
    <lineage>
        <taxon>Bacteria</taxon>
        <taxon>Pseudomonadati</taxon>
        <taxon>Bacteroidota</taxon>
        <taxon>Sphingobacteriia</taxon>
        <taxon>Sphingobacteriales</taxon>
        <taxon>Sphingobacteriaceae</taxon>
        <taxon>Pedobacter</taxon>
    </lineage>
</organism>
<comment type="caution">
    <text evidence="2">The sequence shown here is derived from an EMBL/GenBank/DDBJ whole genome shotgun (WGS) entry which is preliminary data.</text>
</comment>
<protein>
    <recommendedName>
        <fullName evidence="4">Lipocalin-like domain-containing protein</fullName>
    </recommendedName>
</protein>
<reference evidence="2 3" key="1">
    <citation type="submission" date="2024-12" db="EMBL/GenBank/DDBJ databases">
        <authorList>
            <person name="Hu S."/>
        </authorList>
    </citation>
    <scope>NUCLEOTIDE SEQUENCE [LARGE SCALE GENOMIC DNA]</scope>
    <source>
        <strain evidence="2 3">P-25</strain>
    </source>
</reference>
<keyword evidence="3" id="KW-1185">Reference proteome</keyword>
<proteinExistence type="predicted"/>
<keyword evidence="1" id="KW-0732">Signal</keyword>
<dbReference type="EMBL" id="SRMP02000052">
    <property type="protein sequence ID" value="MFN0293844.1"/>
    <property type="molecule type" value="Genomic_DNA"/>
</dbReference>
<accession>A0ABW9JN30</accession>
<feature type="chain" id="PRO_5046560429" description="Lipocalin-like domain-containing protein" evidence="1">
    <location>
        <begin position="24"/>
        <end position="145"/>
    </location>
</feature>
<evidence type="ECO:0000313" key="3">
    <source>
        <dbReference type="Proteomes" id="UP001517367"/>
    </source>
</evidence>
<name>A0ABW9JN30_9SPHI</name>
<evidence type="ECO:0000313" key="2">
    <source>
        <dbReference type="EMBL" id="MFN0293844.1"/>
    </source>
</evidence>
<evidence type="ECO:0000256" key="1">
    <source>
        <dbReference type="SAM" id="SignalP"/>
    </source>
</evidence>
<feature type="signal peptide" evidence="1">
    <location>
        <begin position="1"/>
        <end position="23"/>
    </location>
</feature>
<dbReference type="Proteomes" id="UP001517367">
    <property type="component" value="Unassembled WGS sequence"/>
</dbReference>
<dbReference type="RefSeq" id="WP_138729504.1">
    <property type="nucleotide sequence ID" value="NZ_SRMP02000052.1"/>
</dbReference>
<gene>
    <name evidence="2" type="ORF">E5L68_020885</name>
</gene>
<sequence>MKKIGRFFAAAVLIVFTTFTACKKDENEEIIDIITSKTWKLGLTDLNTRTNPSGNNTYYAVLECEQDDTFTFRADGTMVRTFGSKKCDGDTGTSKTINYSYNKETKELMIDGVKYSVVEENRSQLKYTLTTPATSGVSNKIYLLQ</sequence>